<evidence type="ECO:0000313" key="4">
    <source>
        <dbReference type="EMBL" id="MDS0260973.1"/>
    </source>
</evidence>
<dbReference type="InterPro" id="IPR002641">
    <property type="entry name" value="PNPLA_dom"/>
</dbReference>
<evidence type="ECO:0000259" key="3">
    <source>
        <dbReference type="PROSITE" id="PS51635"/>
    </source>
</evidence>
<dbReference type="Proteomes" id="UP001259659">
    <property type="component" value="Unassembled WGS sequence"/>
</dbReference>
<gene>
    <name evidence="4" type="ORF">NDI56_16345</name>
</gene>
<name>A0ABU2FG93_9EURY</name>
<feature type="domain" description="CARD" evidence="2">
    <location>
        <begin position="229"/>
        <end position="320"/>
    </location>
</feature>
<evidence type="ECO:0000259" key="2">
    <source>
        <dbReference type="PROSITE" id="PS50209"/>
    </source>
</evidence>
<reference evidence="4 5" key="1">
    <citation type="submission" date="2022-06" db="EMBL/GenBank/DDBJ databases">
        <title>Haloarcula sp. a new haloarchaeum isolate from saline soil.</title>
        <authorList>
            <person name="Strakova D."/>
            <person name="Galisteo C."/>
            <person name="Sanchez-Porro C."/>
            <person name="Ventosa A."/>
        </authorList>
    </citation>
    <scope>NUCLEOTIDE SEQUENCE [LARGE SCALE GENOMIC DNA]</scope>
    <source>
        <strain evidence="4 5">S1CR25-12</strain>
    </source>
</reference>
<proteinExistence type="predicted"/>
<keyword evidence="1" id="KW-0443">Lipid metabolism</keyword>
<accession>A0ABU2FG93</accession>
<dbReference type="InterPro" id="IPR001315">
    <property type="entry name" value="CARD"/>
</dbReference>
<dbReference type="InterPro" id="IPR016035">
    <property type="entry name" value="Acyl_Trfase/lysoPLipase"/>
</dbReference>
<feature type="domain" description="PNPLA" evidence="3">
    <location>
        <begin position="10"/>
        <end position="206"/>
    </location>
</feature>
<organism evidence="4 5">
    <name type="scientific">Haloarcula saliterrae</name>
    <dbReference type="NCBI Taxonomy" id="2950534"/>
    <lineage>
        <taxon>Archaea</taxon>
        <taxon>Methanobacteriati</taxon>
        <taxon>Methanobacteriota</taxon>
        <taxon>Stenosarchaea group</taxon>
        <taxon>Halobacteria</taxon>
        <taxon>Halobacteriales</taxon>
        <taxon>Haloarculaceae</taxon>
        <taxon>Haloarcula</taxon>
    </lineage>
</organism>
<dbReference type="PROSITE" id="PS51635">
    <property type="entry name" value="PNPLA"/>
    <property type="match status" value="1"/>
</dbReference>
<dbReference type="SUPFAM" id="SSF52151">
    <property type="entry name" value="FabD/lysophospholipase-like"/>
    <property type="match status" value="1"/>
</dbReference>
<sequence length="320" mass="35902">MPTDQTNVAIACQGGGSHTAFTAGVLRELLRDIPEEYNIVGFSGTSGGAACATLAWYGHIHPEKNPGDLLTGFWKDLSASSPLHRAVNNIIRWSIGLQRAGVPFPDISPADSPGSKWGKNEFRDLLESYVDFDAVPELLDGTEPGLFLSAIDVCGGTFELFREEDLSSDAILASAAEPHLFEAVEIDGKHYWDGLFSKNPPLKDFMEATDNPDPDEIWLVKINPQERAEVPRSMEAIHNRRNELSGNLSMTAEIRFIERINDFIDKGYLPERYTHTEIRRIRFPKSRKLDWRTKLDRDPEFLDRLVSDGEKQAQTFLEAL</sequence>
<dbReference type="RefSeq" id="WP_310920751.1">
    <property type="nucleotide sequence ID" value="NZ_JAMQON010000005.1"/>
</dbReference>
<evidence type="ECO:0000256" key="1">
    <source>
        <dbReference type="ARBA" id="ARBA00023098"/>
    </source>
</evidence>
<dbReference type="Pfam" id="PF01734">
    <property type="entry name" value="Patatin"/>
    <property type="match status" value="1"/>
</dbReference>
<protein>
    <submittedName>
        <fullName evidence="4">Patatin-like phospholipase family protein</fullName>
    </submittedName>
</protein>
<dbReference type="PROSITE" id="PS50209">
    <property type="entry name" value="CARD"/>
    <property type="match status" value="1"/>
</dbReference>
<dbReference type="Gene3D" id="3.40.1090.10">
    <property type="entry name" value="Cytosolic phospholipase A2 catalytic domain"/>
    <property type="match status" value="2"/>
</dbReference>
<comment type="caution">
    <text evidence="4">The sequence shown here is derived from an EMBL/GenBank/DDBJ whole genome shotgun (WGS) entry which is preliminary data.</text>
</comment>
<evidence type="ECO:0000313" key="5">
    <source>
        <dbReference type="Proteomes" id="UP001259659"/>
    </source>
</evidence>
<keyword evidence="5" id="KW-1185">Reference proteome</keyword>
<dbReference type="EMBL" id="JAMQON010000005">
    <property type="protein sequence ID" value="MDS0260973.1"/>
    <property type="molecule type" value="Genomic_DNA"/>
</dbReference>